<dbReference type="Gene3D" id="2.170.270.10">
    <property type="entry name" value="SET domain"/>
    <property type="match status" value="1"/>
</dbReference>
<dbReference type="InterPro" id="IPR043017">
    <property type="entry name" value="WIYLD_dom_sf"/>
</dbReference>
<comment type="caution">
    <text evidence="11">The sequence shown here is derived from an EMBL/GenBank/DDBJ whole genome shotgun (WGS) entry which is preliminary data.</text>
</comment>
<dbReference type="InterPro" id="IPR018848">
    <property type="entry name" value="WIYLD_domain"/>
</dbReference>
<feature type="compositionally biased region" description="Polar residues" evidence="8">
    <location>
        <begin position="90"/>
        <end position="106"/>
    </location>
</feature>
<dbReference type="GO" id="GO:0005634">
    <property type="term" value="C:nucleus"/>
    <property type="evidence" value="ECO:0007669"/>
    <property type="project" value="UniProtKB-SubCell"/>
</dbReference>
<keyword evidence="7" id="KW-0539">Nucleus</keyword>
<dbReference type="GO" id="GO:0008270">
    <property type="term" value="F:zinc ion binding"/>
    <property type="evidence" value="ECO:0007669"/>
    <property type="project" value="InterPro"/>
</dbReference>
<dbReference type="PANTHER" id="PTHR46450">
    <property type="entry name" value="INACTIVE HISTONE-LYSINE N-METHYLTRANSFERASE SUVR1-RELATED"/>
    <property type="match status" value="1"/>
</dbReference>
<keyword evidence="6" id="KW-0862">Zinc</keyword>
<dbReference type="Pfam" id="PF10440">
    <property type="entry name" value="WIYLD"/>
    <property type="match status" value="1"/>
</dbReference>
<keyword evidence="3" id="KW-0158">Chromosome</keyword>
<evidence type="ECO:0000256" key="3">
    <source>
        <dbReference type="ARBA" id="ARBA00022454"/>
    </source>
</evidence>
<evidence type="ECO:0000259" key="10">
    <source>
        <dbReference type="PROSITE" id="PS50867"/>
    </source>
</evidence>
<protein>
    <submittedName>
        <fullName evidence="11">SET DOMAIN PROTEIN 31</fullName>
    </submittedName>
</protein>
<evidence type="ECO:0000256" key="4">
    <source>
        <dbReference type="ARBA" id="ARBA00022679"/>
    </source>
</evidence>
<evidence type="ECO:0000256" key="7">
    <source>
        <dbReference type="ARBA" id="ARBA00023242"/>
    </source>
</evidence>
<dbReference type="SMART" id="SM00468">
    <property type="entry name" value="PreSET"/>
    <property type="match status" value="1"/>
</dbReference>
<keyword evidence="12" id="KW-1185">Reference proteome</keyword>
<evidence type="ECO:0000256" key="2">
    <source>
        <dbReference type="ARBA" id="ARBA00004286"/>
    </source>
</evidence>
<comment type="subcellular location">
    <subcellularLocation>
        <location evidence="2">Chromosome</location>
    </subcellularLocation>
    <subcellularLocation>
        <location evidence="1">Nucleus</location>
    </subcellularLocation>
</comment>
<dbReference type="SMART" id="SM00317">
    <property type="entry name" value="SET"/>
    <property type="match status" value="1"/>
</dbReference>
<accession>A0A9W7HX15</accession>
<feature type="domain" description="SET" evidence="9">
    <location>
        <begin position="358"/>
        <end position="492"/>
    </location>
</feature>
<dbReference type="CDD" id="cd10538">
    <property type="entry name" value="SET_SETDB-like"/>
    <property type="match status" value="1"/>
</dbReference>
<feature type="compositionally biased region" description="Polar residues" evidence="8">
    <location>
        <begin position="143"/>
        <end position="154"/>
    </location>
</feature>
<evidence type="ECO:0000259" key="9">
    <source>
        <dbReference type="PROSITE" id="PS50280"/>
    </source>
</evidence>
<sequence>MARRERADKAFNATRALNLPDKEVKLVLKHLLKLFDNNWEPIEAEDYRALIDAYFELKEDKGKDGCENAVVEHGESSSLPRRLSLRGQEDQVSSTKGSASQVSSPKENAKRKRVWENAVVEHGESCRLPKQLCLRDPEDRASSTKGSASQVSSPKENKKRIVSLQQGVTFLNKRDSSSSGCSNSCKKPEQQPVTCEKKRSIQIISDITKGTENVQISLVDATGKKQLPKFTYMRDNIIYQAAYVHISLARLADEDCCSGCSGDCLSVPIPCACAQETNGEFAYTAEGQLREEFLKACMSMKLEPQEDHFVYCLVCPLERSKPEKCKGHMVRKFIKECWRKCGCNMQCGNRVVQRGITCKLQVFWTREGKGWGVKTLQDLPKGTFVCEYVGEILTNTELFERNSKASGDERHTYPVTLDADWGSEKILKDEEALCLDATFCGNVARFINHRCFDASLIDIPVEVETPDRHYYHLALFTTRDVKASEELTWDYGLDFNDHEHPIKAFKCSCGSKFCRDQKRPAVQVSL</sequence>
<dbReference type="OrthoDB" id="308383at2759"/>
<dbReference type="InterPro" id="IPR001214">
    <property type="entry name" value="SET_dom"/>
</dbReference>
<dbReference type="PROSITE" id="PS50867">
    <property type="entry name" value="PRE_SET"/>
    <property type="match status" value="1"/>
</dbReference>
<reference evidence="11" key="1">
    <citation type="submission" date="2023-05" db="EMBL/GenBank/DDBJ databases">
        <title>Genome and transcriptome analyses reveal genes involved in the formation of fine ridges on petal epidermal cells in Hibiscus trionum.</title>
        <authorList>
            <person name="Koshimizu S."/>
            <person name="Masuda S."/>
            <person name="Ishii T."/>
            <person name="Shirasu K."/>
            <person name="Hoshino A."/>
            <person name="Arita M."/>
        </authorList>
    </citation>
    <scope>NUCLEOTIDE SEQUENCE</scope>
    <source>
        <strain evidence="11">Hamamatsu line</strain>
    </source>
</reference>
<feature type="compositionally biased region" description="Low complexity" evidence="8">
    <location>
        <begin position="76"/>
        <end position="86"/>
    </location>
</feature>
<evidence type="ECO:0000256" key="6">
    <source>
        <dbReference type="ARBA" id="ARBA00022833"/>
    </source>
</evidence>
<proteinExistence type="predicted"/>
<keyword evidence="4" id="KW-0808">Transferase</keyword>
<dbReference type="PROSITE" id="PS51580">
    <property type="entry name" value="SAM_MT43_3"/>
    <property type="match status" value="1"/>
</dbReference>
<feature type="domain" description="Pre-SET" evidence="10">
    <location>
        <begin position="260"/>
        <end position="355"/>
    </location>
</feature>
<dbReference type="Gene3D" id="1.10.8.850">
    <property type="entry name" value="Histone-lysine N methyltransferase , C-terminal domain-like"/>
    <property type="match status" value="1"/>
</dbReference>
<evidence type="ECO:0000256" key="5">
    <source>
        <dbReference type="ARBA" id="ARBA00022723"/>
    </source>
</evidence>
<dbReference type="Proteomes" id="UP001165190">
    <property type="component" value="Unassembled WGS sequence"/>
</dbReference>
<dbReference type="FunFam" id="2.170.270.10:FF:000046">
    <property type="entry name" value="SET-domain containing protein lysine methyltransferase family protein"/>
    <property type="match status" value="1"/>
</dbReference>
<keyword evidence="5" id="KW-0479">Metal-binding</keyword>
<name>A0A9W7HX15_HIBTR</name>
<organism evidence="11 12">
    <name type="scientific">Hibiscus trionum</name>
    <name type="common">Flower of an hour</name>
    <dbReference type="NCBI Taxonomy" id="183268"/>
    <lineage>
        <taxon>Eukaryota</taxon>
        <taxon>Viridiplantae</taxon>
        <taxon>Streptophyta</taxon>
        <taxon>Embryophyta</taxon>
        <taxon>Tracheophyta</taxon>
        <taxon>Spermatophyta</taxon>
        <taxon>Magnoliopsida</taxon>
        <taxon>eudicotyledons</taxon>
        <taxon>Gunneridae</taxon>
        <taxon>Pentapetalae</taxon>
        <taxon>rosids</taxon>
        <taxon>malvids</taxon>
        <taxon>Malvales</taxon>
        <taxon>Malvaceae</taxon>
        <taxon>Malvoideae</taxon>
        <taxon>Hibiscus</taxon>
    </lineage>
</organism>
<dbReference type="GO" id="GO:0042054">
    <property type="term" value="F:histone methyltransferase activity"/>
    <property type="evidence" value="ECO:0007669"/>
    <property type="project" value="InterPro"/>
</dbReference>
<dbReference type="GO" id="GO:0005694">
    <property type="term" value="C:chromosome"/>
    <property type="evidence" value="ECO:0007669"/>
    <property type="project" value="UniProtKB-SubCell"/>
</dbReference>
<dbReference type="SUPFAM" id="SSF82199">
    <property type="entry name" value="SET domain"/>
    <property type="match status" value="1"/>
</dbReference>
<evidence type="ECO:0000313" key="12">
    <source>
        <dbReference type="Proteomes" id="UP001165190"/>
    </source>
</evidence>
<dbReference type="InterPro" id="IPR046341">
    <property type="entry name" value="SET_dom_sf"/>
</dbReference>
<dbReference type="PANTHER" id="PTHR46450:SF24">
    <property type="entry name" value="HISTONE-LYSINE N-METHYLTRANSFERASE SUVR4"/>
    <property type="match status" value="1"/>
</dbReference>
<evidence type="ECO:0000256" key="8">
    <source>
        <dbReference type="SAM" id="MobiDB-lite"/>
    </source>
</evidence>
<dbReference type="Pfam" id="PF00856">
    <property type="entry name" value="SET"/>
    <property type="match status" value="1"/>
</dbReference>
<feature type="region of interest" description="Disordered" evidence="8">
    <location>
        <begin position="137"/>
        <end position="159"/>
    </location>
</feature>
<feature type="region of interest" description="Disordered" evidence="8">
    <location>
        <begin position="72"/>
        <end position="113"/>
    </location>
</feature>
<dbReference type="InterPro" id="IPR025776">
    <property type="entry name" value="SUVR4/1/2"/>
</dbReference>
<dbReference type="EMBL" id="BSYR01000020">
    <property type="protein sequence ID" value="GMI84626.1"/>
    <property type="molecule type" value="Genomic_DNA"/>
</dbReference>
<dbReference type="InterPro" id="IPR007728">
    <property type="entry name" value="Pre-SET_dom"/>
</dbReference>
<evidence type="ECO:0000256" key="1">
    <source>
        <dbReference type="ARBA" id="ARBA00004123"/>
    </source>
</evidence>
<gene>
    <name evidence="11" type="ORF">HRI_002131900</name>
</gene>
<dbReference type="PROSITE" id="PS50280">
    <property type="entry name" value="SET"/>
    <property type="match status" value="1"/>
</dbReference>
<evidence type="ECO:0000313" key="11">
    <source>
        <dbReference type="EMBL" id="GMI84626.1"/>
    </source>
</evidence>
<dbReference type="AlphaFoldDB" id="A0A9W7HX15"/>